<feature type="chain" id="PRO_5043602078" evidence="2">
    <location>
        <begin position="21"/>
        <end position="102"/>
    </location>
</feature>
<evidence type="ECO:0000256" key="2">
    <source>
        <dbReference type="SAM" id="SignalP"/>
    </source>
</evidence>
<evidence type="ECO:0000313" key="3">
    <source>
        <dbReference type="EMBL" id="VDN65467.1"/>
    </source>
</evidence>
<accession>A0A653BA28</accession>
<organism evidence="3">
    <name type="scientific">Ectopseudomonas oleovorans</name>
    <name type="common">Pseudomonas oleovorans</name>
    <dbReference type="NCBI Taxonomy" id="301"/>
    <lineage>
        <taxon>Bacteria</taxon>
        <taxon>Pseudomonadati</taxon>
        <taxon>Pseudomonadota</taxon>
        <taxon>Gammaproteobacteria</taxon>
        <taxon>Pseudomonadales</taxon>
        <taxon>Pseudomonadaceae</taxon>
        <taxon>Ectopseudomonas</taxon>
    </lineage>
</organism>
<feature type="signal peptide" evidence="2">
    <location>
        <begin position="1"/>
        <end position="20"/>
    </location>
</feature>
<evidence type="ECO:0000256" key="1">
    <source>
        <dbReference type="SAM" id="MobiDB-lite"/>
    </source>
</evidence>
<sequence length="102" mass="10986">MKHVRPWLATLLLLAGQALAEGQSAPLLRMPETSTQPTTSQPYARPAQTPAGRSGLAPLLPAPRSAPAKDLPLESLQQQLRRNQQGGNERRSPGASETRKTD</sequence>
<feature type="compositionally biased region" description="Low complexity" evidence="1">
    <location>
        <begin position="50"/>
        <end position="87"/>
    </location>
</feature>
<name>A0A653BA28_ECTOL</name>
<feature type="region of interest" description="Disordered" evidence="1">
    <location>
        <begin position="25"/>
        <end position="102"/>
    </location>
</feature>
<feature type="compositionally biased region" description="Low complexity" evidence="1">
    <location>
        <begin position="33"/>
        <end position="42"/>
    </location>
</feature>
<gene>
    <name evidence="3" type="ORF">POT9AD_4492</name>
</gene>
<dbReference type="AlphaFoldDB" id="A0A653BA28"/>
<protein>
    <submittedName>
        <fullName evidence="3">Uncharacterized protein</fullName>
    </submittedName>
</protein>
<feature type="compositionally biased region" description="Basic and acidic residues" evidence="1">
    <location>
        <begin position="88"/>
        <end position="102"/>
    </location>
</feature>
<dbReference type="EMBL" id="LR130779">
    <property type="protein sequence ID" value="VDN65467.1"/>
    <property type="molecule type" value="Genomic_DNA"/>
</dbReference>
<keyword evidence="2" id="KW-0732">Signal</keyword>
<proteinExistence type="predicted"/>
<reference evidence="3" key="1">
    <citation type="submission" date="2018-11" db="EMBL/GenBank/DDBJ databases">
        <authorList>
            <consortium name="Genoscope - CEA"/>
            <person name="William W."/>
        </authorList>
    </citation>
    <scope>NUCLEOTIDE SEQUENCE [LARGE SCALE GENOMIC DNA]</scope>
    <source>
        <strain evidence="3">T9AD</strain>
    </source>
</reference>